<feature type="domain" description="HTH tetR-type" evidence="5">
    <location>
        <begin position="12"/>
        <end position="72"/>
    </location>
</feature>
<sequence>MPSETRRPRNAEATRDAILQAAIRGFARAGYDGIGVREIAGDAGVTAMLVNRYFGSKQGLFAEAVDVAFAPPVIVPEGDQSLGRAAVEALVARSDATSDDMLPFLILLKSVSNPDAADIVRDAIERHVGHRLAGRLPAPGRQIRGDVLLSVISGVLLMRRVVGTRALNTRSTQRLETLLEAVFDAVSATELD</sequence>
<dbReference type="SUPFAM" id="SSF48498">
    <property type="entry name" value="Tetracyclin repressor-like, C-terminal domain"/>
    <property type="match status" value="1"/>
</dbReference>
<dbReference type="PRINTS" id="PR00455">
    <property type="entry name" value="HTHTETR"/>
</dbReference>
<dbReference type="InterPro" id="IPR041678">
    <property type="entry name" value="TetR_C_16"/>
</dbReference>
<keyword evidence="2 4" id="KW-0238">DNA-binding</keyword>
<dbReference type="InterPro" id="IPR009057">
    <property type="entry name" value="Homeodomain-like_sf"/>
</dbReference>
<evidence type="ECO:0000313" key="7">
    <source>
        <dbReference type="Proteomes" id="UP000178953"/>
    </source>
</evidence>
<evidence type="ECO:0000259" key="5">
    <source>
        <dbReference type="PROSITE" id="PS50977"/>
    </source>
</evidence>
<accession>A0A1E8Q9T7</accession>
<dbReference type="PANTHER" id="PTHR30055:SF234">
    <property type="entry name" value="HTH-TYPE TRANSCRIPTIONAL REGULATOR BETI"/>
    <property type="match status" value="1"/>
</dbReference>
<evidence type="ECO:0000256" key="2">
    <source>
        <dbReference type="ARBA" id="ARBA00023125"/>
    </source>
</evidence>
<organism evidence="6 7">
    <name type="scientific">Mycolicibacterium grossiae</name>
    <dbReference type="NCBI Taxonomy" id="1552759"/>
    <lineage>
        <taxon>Bacteria</taxon>
        <taxon>Bacillati</taxon>
        <taxon>Actinomycetota</taxon>
        <taxon>Actinomycetes</taxon>
        <taxon>Mycobacteriales</taxon>
        <taxon>Mycobacteriaceae</taxon>
        <taxon>Mycolicibacterium</taxon>
    </lineage>
</organism>
<comment type="caution">
    <text evidence="6">The sequence shown here is derived from an EMBL/GenBank/DDBJ whole genome shotgun (WGS) entry which is preliminary data.</text>
</comment>
<dbReference type="GO" id="GO:0000976">
    <property type="term" value="F:transcription cis-regulatory region binding"/>
    <property type="evidence" value="ECO:0007669"/>
    <property type="project" value="TreeGrafter"/>
</dbReference>
<dbReference type="PROSITE" id="PS50977">
    <property type="entry name" value="HTH_TETR_2"/>
    <property type="match status" value="1"/>
</dbReference>
<gene>
    <name evidence="6" type="ORF">BEL07_04720</name>
</gene>
<keyword evidence="7" id="KW-1185">Reference proteome</keyword>
<dbReference type="InterPro" id="IPR036271">
    <property type="entry name" value="Tet_transcr_reg_TetR-rel_C_sf"/>
</dbReference>
<dbReference type="InterPro" id="IPR050109">
    <property type="entry name" value="HTH-type_TetR-like_transc_reg"/>
</dbReference>
<dbReference type="SUPFAM" id="SSF46689">
    <property type="entry name" value="Homeodomain-like"/>
    <property type="match status" value="1"/>
</dbReference>
<dbReference type="OrthoDB" id="3210235at2"/>
<proteinExistence type="predicted"/>
<dbReference type="Pfam" id="PF00440">
    <property type="entry name" value="TetR_N"/>
    <property type="match status" value="1"/>
</dbReference>
<dbReference type="Pfam" id="PF17920">
    <property type="entry name" value="TetR_C_16"/>
    <property type="match status" value="1"/>
</dbReference>
<evidence type="ECO:0000313" key="6">
    <source>
        <dbReference type="EMBL" id="OFJ54870.1"/>
    </source>
</evidence>
<dbReference type="PANTHER" id="PTHR30055">
    <property type="entry name" value="HTH-TYPE TRANSCRIPTIONAL REGULATOR RUTR"/>
    <property type="match status" value="1"/>
</dbReference>
<dbReference type="Gene3D" id="1.10.357.10">
    <property type="entry name" value="Tetracycline Repressor, domain 2"/>
    <property type="match status" value="1"/>
</dbReference>
<dbReference type="InterPro" id="IPR001647">
    <property type="entry name" value="HTH_TetR"/>
</dbReference>
<dbReference type="EMBL" id="MCHX01000008">
    <property type="protein sequence ID" value="OFJ54870.1"/>
    <property type="molecule type" value="Genomic_DNA"/>
</dbReference>
<keyword evidence="3" id="KW-0804">Transcription</keyword>
<keyword evidence="1" id="KW-0805">Transcription regulation</keyword>
<dbReference type="AlphaFoldDB" id="A0A1E8Q9T7"/>
<dbReference type="GO" id="GO:0003700">
    <property type="term" value="F:DNA-binding transcription factor activity"/>
    <property type="evidence" value="ECO:0007669"/>
    <property type="project" value="TreeGrafter"/>
</dbReference>
<reference evidence="6 7" key="1">
    <citation type="submission" date="2016-09" db="EMBL/GenBank/DDBJ databases">
        <title>genome sequence of Mycobacterium sp. 739 SCH.</title>
        <authorList>
            <person name="Greninger A.L."/>
            <person name="Qin X."/>
            <person name="Jerome K."/>
            <person name="Vora S."/>
            <person name="Quinn K."/>
        </authorList>
    </citation>
    <scope>NUCLEOTIDE SEQUENCE [LARGE SCALE GENOMIC DNA]</scope>
    <source>
        <strain evidence="6 7">SCH</strain>
    </source>
</reference>
<evidence type="ECO:0000256" key="4">
    <source>
        <dbReference type="PROSITE-ProRule" id="PRU00335"/>
    </source>
</evidence>
<feature type="DNA-binding region" description="H-T-H motif" evidence="4">
    <location>
        <begin position="35"/>
        <end position="54"/>
    </location>
</feature>
<evidence type="ECO:0000256" key="1">
    <source>
        <dbReference type="ARBA" id="ARBA00023015"/>
    </source>
</evidence>
<dbReference type="Proteomes" id="UP000178953">
    <property type="component" value="Unassembled WGS sequence"/>
</dbReference>
<protein>
    <submittedName>
        <fullName evidence="6">TetR family transcriptional regulator</fullName>
    </submittedName>
</protein>
<evidence type="ECO:0000256" key="3">
    <source>
        <dbReference type="ARBA" id="ARBA00023163"/>
    </source>
</evidence>
<dbReference type="RefSeq" id="WP_070351953.1">
    <property type="nucleotide sequence ID" value="NZ_CP043474.1"/>
</dbReference>
<name>A0A1E8Q9T7_9MYCO</name>